<evidence type="ECO:0000313" key="1">
    <source>
        <dbReference type="EMBL" id="MPM49164.1"/>
    </source>
</evidence>
<dbReference type="Pfam" id="PF10712">
    <property type="entry name" value="NAD-GH"/>
    <property type="match status" value="2"/>
</dbReference>
<dbReference type="AlphaFoldDB" id="A0A645AHN6"/>
<dbReference type="InterPro" id="IPR019651">
    <property type="entry name" value="Glutamate_DH_NAD-spec"/>
</dbReference>
<protein>
    <submittedName>
        <fullName evidence="1">Uncharacterized protein</fullName>
    </submittedName>
</protein>
<proteinExistence type="predicted"/>
<gene>
    <name evidence="1" type="ORF">SDC9_95892</name>
</gene>
<name>A0A645AHN6_9ZZZZ</name>
<dbReference type="EMBL" id="VSSQ01012405">
    <property type="protein sequence ID" value="MPM49164.1"/>
    <property type="molecule type" value="Genomic_DNA"/>
</dbReference>
<sequence>MVALFEVHAIGEAGRRRFVDDTEDVESGDGPRVLRRLALRVGEVGWAGDDGVGDRGAEVFFRVLFEFLQDHRRYLLRRVGFAVDGHRLIGAHRTLYRHYRAVGVYDRLTLRKLPDKYFAVFRKGHDRGGGALSFGIRYYRYVVSLFNGYAAVSCSKVYSNNFSHNQFHLLC</sequence>
<accession>A0A645AHN6</accession>
<organism evidence="1">
    <name type="scientific">bioreactor metagenome</name>
    <dbReference type="NCBI Taxonomy" id="1076179"/>
    <lineage>
        <taxon>unclassified sequences</taxon>
        <taxon>metagenomes</taxon>
        <taxon>ecological metagenomes</taxon>
    </lineage>
</organism>
<comment type="caution">
    <text evidence="1">The sequence shown here is derived from an EMBL/GenBank/DDBJ whole genome shotgun (WGS) entry which is preliminary data.</text>
</comment>
<reference evidence="1" key="1">
    <citation type="submission" date="2019-08" db="EMBL/GenBank/DDBJ databases">
        <authorList>
            <person name="Kucharzyk K."/>
            <person name="Murdoch R.W."/>
            <person name="Higgins S."/>
            <person name="Loffler F."/>
        </authorList>
    </citation>
    <scope>NUCLEOTIDE SEQUENCE</scope>
</reference>